<dbReference type="Proteomes" id="UP000887572">
    <property type="component" value="Unplaced"/>
</dbReference>
<keyword evidence="8 10" id="KW-0175">Coiled coil</keyword>
<sequence>MTSVRMEDIIPLADDESHPNALDKVGNAKPVLPLPEQEERKARLIAQILELQNTLQDLSQRVENVREESTRLRAENVVLGKYIKNLMRSTSLFQPTNSKEQPPKRDSVEMMAYDERFW</sequence>
<accession>A0A914HBM2</accession>
<dbReference type="PANTHER" id="PTHR21614:SF0">
    <property type="entry name" value="GEO08385P1"/>
    <property type="match status" value="1"/>
</dbReference>
<comment type="subcellular location">
    <subcellularLocation>
        <location evidence="3">Cytoplasm</location>
        <location evidence="3">Cytosol</location>
    </subcellularLocation>
    <subcellularLocation>
        <location evidence="2">Golgi apparatus membrane</location>
        <topology evidence="2">Peripheral membrane protein</topology>
        <orientation evidence="2">Cytoplasmic side</orientation>
    </subcellularLocation>
    <subcellularLocation>
        <location evidence="4">Golgi apparatus</location>
        <location evidence="4">trans-Golgi network</location>
    </subcellularLocation>
</comment>
<evidence type="ECO:0000256" key="6">
    <source>
        <dbReference type="ARBA" id="ARBA00022490"/>
    </source>
</evidence>
<feature type="region of interest" description="Disordered" evidence="11">
    <location>
        <begin position="1"/>
        <end position="22"/>
    </location>
</feature>
<name>A0A914HBM2_GLORO</name>
<evidence type="ECO:0000256" key="10">
    <source>
        <dbReference type="SAM" id="Coils"/>
    </source>
</evidence>
<keyword evidence="7" id="KW-0333">Golgi apparatus</keyword>
<evidence type="ECO:0000313" key="12">
    <source>
        <dbReference type="Proteomes" id="UP000887572"/>
    </source>
</evidence>
<evidence type="ECO:0000256" key="11">
    <source>
        <dbReference type="SAM" id="MobiDB-lite"/>
    </source>
</evidence>
<reference evidence="13" key="1">
    <citation type="submission" date="2022-11" db="UniProtKB">
        <authorList>
            <consortium name="WormBaseParasite"/>
        </authorList>
    </citation>
    <scope>IDENTIFICATION</scope>
</reference>
<keyword evidence="9" id="KW-0472">Membrane</keyword>
<keyword evidence="12" id="KW-1185">Reference proteome</keyword>
<protein>
    <submittedName>
        <fullName evidence="13">Short coiled-coil protein</fullName>
    </submittedName>
</protein>
<comment type="function">
    <text evidence="1">Positive regulator of amino acid starvation-induced autophagy.</text>
</comment>
<dbReference type="GO" id="GO:0005802">
    <property type="term" value="C:trans-Golgi network"/>
    <property type="evidence" value="ECO:0007669"/>
    <property type="project" value="TreeGrafter"/>
</dbReference>
<comment type="similarity">
    <text evidence="5">Belongs to the SCOC family.</text>
</comment>
<evidence type="ECO:0000256" key="3">
    <source>
        <dbReference type="ARBA" id="ARBA00004514"/>
    </source>
</evidence>
<evidence type="ECO:0000256" key="9">
    <source>
        <dbReference type="ARBA" id="ARBA00023136"/>
    </source>
</evidence>
<dbReference type="InterPro" id="IPR019357">
    <property type="entry name" value="SCOC"/>
</dbReference>
<evidence type="ECO:0000256" key="2">
    <source>
        <dbReference type="ARBA" id="ARBA00004255"/>
    </source>
</evidence>
<dbReference type="Gene3D" id="1.20.5.170">
    <property type="match status" value="1"/>
</dbReference>
<evidence type="ECO:0000313" key="13">
    <source>
        <dbReference type="WBParaSite" id="Gr19_v10_g1558.t1"/>
    </source>
</evidence>
<proteinExistence type="inferred from homology"/>
<evidence type="ECO:0000256" key="4">
    <source>
        <dbReference type="ARBA" id="ARBA00004601"/>
    </source>
</evidence>
<feature type="coiled-coil region" evidence="10">
    <location>
        <begin position="34"/>
        <end position="75"/>
    </location>
</feature>
<dbReference type="AlphaFoldDB" id="A0A914HBM2"/>
<organism evidence="12 13">
    <name type="scientific">Globodera rostochiensis</name>
    <name type="common">Golden nematode worm</name>
    <name type="synonym">Heterodera rostochiensis</name>
    <dbReference type="NCBI Taxonomy" id="31243"/>
    <lineage>
        <taxon>Eukaryota</taxon>
        <taxon>Metazoa</taxon>
        <taxon>Ecdysozoa</taxon>
        <taxon>Nematoda</taxon>
        <taxon>Chromadorea</taxon>
        <taxon>Rhabditida</taxon>
        <taxon>Tylenchina</taxon>
        <taxon>Tylenchomorpha</taxon>
        <taxon>Tylenchoidea</taxon>
        <taxon>Heteroderidae</taxon>
        <taxon>Heteroderinae</taxon>
        <taxon>Globodera</taxon>
    </lineage>
</organism>
<evidence type="ECO:0000256" key="5">
    <source>
        <dbReference type="ARBA" id="ARBA00010880"/>
    </source>
</evidence>
<dbReference type="GO" id="GO:0000139">
    <property type="term" value="C:Golgi membrane"/>
    <property type="evidence" value="ECO:0007669"/>
    <property type="project" value="UniProtKB-SubCell"/>
</dbReference>
<dbReference type="WBParaSite" id="Gr19_v10_g1558.t1">
    <property type="protein sequence ID" value="Gr19_v10_g1558.t1"/>
    <property type="gene ID" value="Gr19_v10_g1558"/>
</dbReference>
<dbReference type="GO" id="GO:0005829">
    <property type="term" value="C:cytosol"/>
    <property type="evidence" value="ECO:0007669"/>
    <property type="project" value="UniProtKB-SubCell"/>
</dbReference>
<keyword evidence="6" id="KW-0963">Cytoplasm</keyword>
<evidence type="ECO:0000256" key="1">
    <source>
        <dbReference type="ARBA" id="ARBA00002743"/>
    </source>
</evidence>
<evidence type="ECO:0000256" key="7">
    <source>
        <dbReference type="ARBA" id="ARBA00023034"/>
    </source>
</evidence>
<dbReference type="Pfam" id="PF10224">
    <property type="entry name" value="DUF2205"/>
    <property type="match status" value="1"/>
</dbReference>
<dbReference type="PANTHER" id="PTHR21614">
    <property type="entry name" value="SHORT COILED COIL PROTEIN"/>
    <property type="match status" value="1"/>
</dbReference>
<evidence type="ECO:0000256" key="8">
    <source>
        <dbReference type="ARBA" id="ARBA00023054"/>
    </source>
</evidence>